<dbReference type="VEuPathDB" id="VectorBase:GAUT005908"/>
<accession>A0A1A9UIE4</accession>
<proteinExistence type="predicted"/>
<evidence type="ECO:0000256" key="1">
    <source>
        <dbReference type="SAM" id="MobiDB-lite"/>
    </source>
</evidence>
<dbReference type="AlphaFoldDB" id="A0A1A9UIE4"/>
<organism evidence="2 3">
    <name type="scientific">Glossina austeni</name>
    <name type="common">Savannah tsetse fly</name>
    <dbReference type="NCBI Taxonomy" id="7395"/>
    <lineage>
        <taxon>Eukaryota</taxon>
        <taxon>Metazoa</taxon>
        <taxon>Ecdysozoa</taxon>
        <taxon>Arthropoda</taxon>
        <taxon>Hexapoda</taxon>
        <taxon>Insecta</taxon>
        <taxon>Pterygota</taxon>
        <taxon>Neoptera</taxon>
        <taxon>Endopterygota</taxon>
        <taxon>Diptera</taxon>
        <taxon>Brachycera</taxon>
        <taxon>Muscomorpha</taxon>
        <taxon>Hippoboscoidea</taxon>
        <taxon>Glossinidae</taxon>
        <taxon>Glossina</taxon>
    </lineage>
</organism>
<evidence type="ECO:0000313" key="2">
    <source>
        <dbReference type="EnsemblMetazoa" id="GAUT005908-PA"/>
    </source>
</evidence>
<dbReference type="STRING" id="7395.A0A1A9UIE4"/>
<keyword evidence="3" id="KW-1185">Reference proteome</keyword>
<protein>
    <submittedName>
        <fullName evidence="2">Uncharacterized protein</fullName>
    </submittedName>
</protein>
<evidence type="ECO:0000313" key="3">
    <source>
        <dbReference type="Proteomes" id="UP000078200"/>
    </source>
</evidence>
<dbReference type="EnsemblMetazoa" id="GAUT005908-RA">
    <property type="protein sequence ID" value="GAUT005908-PA"/>
    <property type="gene ID" value="GAUT005908"/>
</dbReference>
<name>A0A1A9UIE4_GLOAU</name>
<feature type="region of interest" description="Disordered" evidence="1">
    <location>
        <begin position="197"/>
        <end position="220"/>
    </location>
</feature>
<dbReference type="Proteomes" id="UP000078200">
    <property type="component" value="Unassembled WGS sequence"/>
</dbReference>
<sequence length="287" mass="31864">MYKAHRYYKENIRLIMIAHDERTKSNIGNVVCTRRTSRKNLLFFEVFRGCFHRWQRKCILFAFDNQRNCSEISKKLQHSVSLVSINETTSLTLPSYYSSSYTSLPSSSSSSSSSSLANAMALRLNGNPGNVNSNRSRLFAGTSNNATIVTAIALKSTVPTKIANSISNSNNYDPSNSTISTALGSISLSNVNGNNTKTINNSSSSRSSSSSSSSSSSNIVTRVSARKVDSKYTLPKSHKTDAPMLNYIFDTFSSANKHHHHDQRWVNERVVYAKHTKQMSVARLHLD</sequence>
<reference evidence="2" key="1">
    <citation type="submission" date="2020-05" db="UniProtKB">
        <authorList>
            <consortium name="EnsemblMetazoa"/>
        </authorList>
    </citation>
    <scope>IDENTIFICATION</scope>
    <source>
        <strain evidence="2">TTRI</strain>
    </source>
</reference>
<feature type="compositionally biased region" description="Low complexity" evidence="1">
    <location>
        <begin position="197"/>
        <end position="217"/>
    </location>
</feature>